<evidence type="ECO:0000313" key="4">
    <source>
        <dbReference type="Proteomes" id="UP000218807"/>
    </source>
</evidence>
<dbReference type="Pfam" id="PF01434">
    <property type="entry name" value="Peptidase_M41"/>
    <property type="match status" value="1"/>
</dbReference>
<evidence type="ECO:0000259" key="1">
    <source>
        <dbReference type="Pfam" id="PF00004"/>
    </source>
</evidence>
<protein>
    <submittedName>
        <fullName evidence="3">ATP-dependent Zn protease</fullName>
    </submittedName>
</protein>
<dbReference type="PANTHER" id="PTHR23076">
    <property type="entry name" value="METALLOPROTEASE M41 FTSH"/>
    <property type="match status" value="1"/>
</dbReference>
<dbReference type="RefSeq" id="WP_096762698.1">
    <property type="nucleotide sequence ID" value="NZ_NXDM01000008.1"/>
</dbReference>
<keyword evidence="3" id="KW-0378">Hydrolase</keyword>
<dbReference type="InterPro" id="IPR003959">
    <property type="entry name" value="ATPase_AAA_core"/>
</dbReference>
<dbReference type="GO" id="GO:0006508">
    <property type="term" value="P:proteolysis"/>
    <property type="evidence" value="ECO:0007669"/>
    <property type="project" value="UniProtKB-KW"/>
</dbReference>
<dbReference type="Pfam" id="PF00004">
    <property type="entry name" value="AAA"/>
    <property type="match status" value="1"/>
</dbReference>
<dbReference type="AlphaFoldDB" id="A0A2A5KVC7"/>
<dbReference type="InterPro" id="IPR027417">
    <property type="entry name" value="P-loop_NTPase"/>
</dbReference>
<dbReference type="SUPFAM" id="SSF140990">
    <property type="entry name" value="FtsH protease domain-like"/>
    <property type="match status" value="1"/>
</dbReference>
<feature type="domain" description="ATPase AAA-type core" evidence="1">
    <location>
        <begin position="267"/>
        <end position="298"/>
    </location>
</feature>
<comment type="caution">
    <text evidence="3">The sequence shown here is derived from an EMBL/GenBank/DDBJ whole genome shotgun (WGS) entry which is preliminary data.</text>
</comment>
<dbReference type="InterPro" id="IPR037219">
    <property type="entry name" value="Peptidase_M41-like"/>
</dbReference>
<dbReference type="PANTHER" id="PTHR23076:SF97">
    <property type="entry name" value="ATP-DEPENDENT ZINC METALLOPROTEASE YME1L1"/>
    <property type="match status" value="1"/>
</dbReference>
<feature type="domain" description="Peptidase M41" evidence="2">
    <location>
        <begin position="374"/>
        <end position="554"/>
    </location>
</feature>
<evidence type="ECO:0000259" key="2">
    <source>
        <dbReference type="Pfam" id="PF01434"/>
    </source>
</evidence>
<dbReference type="Proteomes" id="UP000218807">
    <property type="component" value="Unassembled WGS sequence"/>
</dbReference>
<dbReference type="Gene3D" id="1.10.8.60">
    <property type="match status" value="1"/>
</dbReference>
<gene>
    <name evidence="3" type="ORF">CPT34_09800</name>
</gene>
<dbReference type="GO" id="GO:0005524">
    <property type="term" value="F:ATP binding"/>
    <property type="evidence" value="ECO:0007669"/>
    <property type="project" value="InterPro"/>
</dbReference>
<keyword evidence="3" id="KW-0645">Protease</keyword>
<dbReference type="Gene3D" id="1.20.58.760">
    <property type="entry name" value="Peptidase M41"/>
    <property type="match status" value="1"/>
</dbReference>
<dbReference type="GO" id="GO:0004176">
    <property type="term" value="F:ATP-dependent peptidase activity"/>
    <property type="evidence" value="ECO:0007669"/>
    <property type="project" value="InterPro"/>
</dbReference>
<organism evidence="3 4">
    <name type="scientific">Rhizobium sophoriradicis</name>
    <dbReference type="NCBI Taxonomy" id="1535245"/>
    <lineage>
        <taxon>Bacteria</taxon>
        <taxon>Pseudomonadati</taxon>
        <taxon>Pseudomonadota</taxon>
        <taxon>Alphaproteobacteria</taxon>
        <taxon>Hyphomicrobiales</taxon>
        <taxon>Rhizobiaceae</taxon>
        <taxon>Rhizobium/Agrobacterium group</taxon>
        <taxon>Rhizobium</taxon>
    </lineage>
</organism>
<dbReference type="GO" id="GO:0004222">
    <property type="term" value="F:metalloendopeptidase activity"/>
    <property type="evidence" value="ECO:0007669"/>
    <property type="project" value="InterPro"/>
</dbReference>
<dbReference type="GO" id="GO:0016887">
    <property type="term" value="F:ATP hydrolysis activity"/>
    <property type="evidence" value="ECO:0007669"/>
    <property type="project" value="InterPro"/>
</dbReference>
<evidence type="ECO:0000313" key="3">
    <source>
        <dbReference type="EMBL" id="PCK80992.1"/>
    </source>
</evidence>
<dbReference type="SUPFAM" id="SSF52540">
    <property type="entry name" value="P-loop containing nucleoside triphosphate hydrolases"/>
    <property type="match status" value="1"/>
</dbReference>
<proteinExistence type="predicted"/>
<accession>A0A2A5KVC7</accession>
<keyword evidence="4" id="KW-1185">Reference proteome</keyword>
<dbReference type="EMBL" id="NXDM01000008">
    <property type="protein sequence ID" value="PCK80992.1"/>
    <property type="molecule type" value="Genomic_DNA"/>
</dbReference>
<dbReference type="Gene3D" id="3.40.50.300">
    <property type="entry name" value="P-loop containing nucleotide triphosphate hydrolases"/>
    <property type="match status" value="1"/>
</dbReference>
<sequence length="569" mass="63487">MDTAFRDNLDEYITKLQRIAIQLNGLRSARPFRGGREGAALAMKSTRLFLAYCALVSLVRRNIEPICNPFCVGLVVVPAEWQLKDVQEAAKIIFKDEKVRFCLHPASKSRRSWEIDPAEHLISGRLIVFVTEGSTIHEDFELAATVRDRLHLCDPRHLRALGRLRGCGNLSDDHVALIAEQPSERMEAIFRIGQPAERAAMRLLKESRQRPQSSETKRLDISKGFGEASAWALELKKDLQDWRDGKLAWSEVDKGCLLYGPPGTGKGVVVVGACNHPERIDPALIRSGRLEKHIHFPLPDAQGRAQILAFHLPSLAEHPSLKEIAVKLPGKSGADLERLSRDARRVARRERRSVTIDDVQGKIEPLPVLNEGYQLRVGIHEAGHALIAHALLVGHVERVEIFDNTENFAMDIDAHGVTVVRYPTVPFRTRWEMLNRIAFHLAGAAAEEVFYGDRSTTASGAGQSDFATATEIAVEMVTKWGFGKSPYYLPGSVNTSSPAELWRDHRLRAEVSEILQTEYARARDMLSGLKQTLVAFAAELTRHKRLQGDQLEKLWPVPSASGDTEATKC</sequence>
<dbReference type="InterPro" id="IPR000642">
    <property type="entry name" value="Peptidase_M41"/>
</dbReference>
<reference evidence="3 4" key="1">
    <citation type="submission" date="2017-09" db="EMBL/GenBank/DDBJ databases">
        <title>Comparative genomics of rhizobia isolated from Phaseolus vulgaris in China.</title>
        <authorList>
            <person name="Tong W."/>
        </authorList>
    </citation>
    <scope>NUCLEOTIDE SEQUENCE [LARGE SCALE GENOMIC DNA]</scope>
    <source>
        <strain evidence="3 4">L101</strain>
    </source>
</reference>
<name>A0A2A5KVC7_9HYPH</name>